<proteinExistence type="inferred from homology"/>
<reference evidence="7 8" key="1">
    <citation type="submission" date="2019-08" db="EMBL/GenBank/DDBJ databases">
        <title>Bacillus genomes from the desert of Cuatro Cienegas, Coahuila.</title>
        <authorList>
            <person name="Olmedo-Alvarez G."/>
        </authorList>
    </citation>
    <scope>NUCLEOTIDE SEQUENCE [LARGE SCALE GENOMIC DNA]</scope>
    <source>
        <strain evidence="7 8">CH87b_3T</strain>
    </source>
</reference>
<evidence type="ECO:0000256" key="2">
    <source>
        <dbReference type="ARBA" id="ARBA00005278"/>
    </source>
</evidence>
<evidence type="ECO:0000256" key="6">
    <source>
        <dbReference type="SAM" id="Phobius"/>
    </source>
</evidence>
<evidence type="ECO:0000256" key="3">
    <source>
        <dbReference type="ARBA" id="ARBA00023136"/>
    </source>
</evidence>
<feature type="transmembrane region" description="Helical" evidence="6">
    <location>
        <begin position="285"/>
        <end position="307"/>
    </location>
</feature>
<name>A0A5D4TVE4_9BACI</name>
<evidence type="ECO:0000313" key="8">
    <source>
        <dbReference type="Proteomes" id="UP000324269"/>
    </source>
</evidence>
<dbReference type="GO" id="GO:0009847">
    <property type="term" value="P:spore germination"/>
    <property type="evidence" value="ECO:0007669"/>
    <property type="project" value="UniProtKB-UniRule"/>
</dbReference>
<sequence>MFKMKKSSKEKRIEEEKEDTLKELKQLFSKSHDLLIREHFFHDEVVTLVYFESLVDRHYLDQFILPKLEEGPEKSYAKKVEGNFQAVDETGKPLDMLSTSLFNGYILFFIDEKIISLHAGNFPKRMPEESSLETSIRGPKDGFVEDLNTNISLIRRRLFTPTLSVEKFKIGTRGHTEIAIMYLNDVIDERILNELYTRLEKVDIDVLTSNQQLESMLDDNPNSIFTNFDFTGRPDFIVDSLVQGRFALLVDGYPTVSIAPINLLLQTKSPEDSSINYVYVSLERILRVSGVLISAYLPGLWVAFSAYNIEQIPYLLVATISISRFGLPLSAPVEMFIVLFLFEFFNEAGVRLPRAIGQTVSVLGGLIVGDAAIRAGLTSPTMLVIGAITYISSFTLVNQTLKYGTTILRFVVLLISTFFGLFGVVMSFILTVLYLATKSSFGTPFLGSVAPISWNEIIRSFFRLPIQFYKNRTPSTSPDDSTRKGINQSDQQDR</sequence>
<dbReference type="InterPro" id="IPR004995">
    <property type="entry name" value="Spore_Ger"/>
</dbReference>
<comment type="subcellular location">
    <subcellularLocation>
        <location evidence="4">Cell membrane</location>
    </subcellularLocation>
    <subcellularLocation>
        <location evidence="1">Membrane</location>
        <topology evidence="1">Multi-pass membrane protein</topology>
    </subcellularLocation>
</comment>
<dbReference type="PANTHER" id="PTHR22550">
    <property type="entry name" value="SPORE GERMINATION PROTEIN"/>
    <property type="match status" value="1"/>
</dbReference>
<comment type="caution">
    <text evidence="7">The sequence shown here is derived from an EMBL/GenBank/DDBJ whole genome shotgun (WGS) entry which is preliminary data.</text>
</comment>
<dbReference type="InterPro" id="IPR050768">
    <property type="entry name" value="UPF0353/GerABKA_families"/>
</dbReference>
<dbReference type="AlphaFoldDB" id="A0A5D4TVE4"/>
<keyword evidence="6" id="KW-1133">Transmembrane helix</keyword>
<organism evidence="7 8">
    <name type="scientific">Rossellomorea aquimaris</name>
    <dbReference type="NCBI Taxonomy" id="189382"/>
    <lineage>
        <taxon>Bacteria</taxon>
        <taxon>Bacillati</taxon>
        <taxon>Bacillota</taxon>
        <taxon>Bacilli</taxon>
        <taxon>Bacillales</taxon>
        <taxon>Bacillaceae</taxon>
        <taxon>Rossellomorea</taxon>
    </lineage>
</organism>
<dbReference type="Proteomes" id="UP000324269">
    <property type="component" value="Unassembled WGS sequence"/>
</dbReference>
<accession>A0A5D4TVE4</accession>
<keyword evidence="3 4" id="KW-0472">Membrane</keyword>
<dbReference type="Pfam" id="PF03323">
    <property type="entry name" value="GerA"/>
    <property type="match status" value="1"/>
</dbReference>
<protein>
    <submittedName>
        <fullName evidence="7">Spore germination protein</fullName>
    </submittedName>
</protein>
<dbReference type="EMBL" id="VTEZ01000004">
    <property type="protein sequence ID" value="TYS84795.1"/>
    <property type="molecule type" value="Genomic_DNA"/>
</dbReference>
<evidence type="ECO:0000256" key="1">
    <source>
        <dbReference type="ARBA" id="ARBA00004141"/>
    </source>
</evidence>
<evidence type="ECO:0000313" key="7">
    <source>
        <dbReference type="EMBL" id="TYS84795.1"/>
    </source>
</evidence>
<dbReference type="OrthoDB" id="9772630at2"/>
<keyword evidence="6" id="KW-0812">Transmembrane</keyword>
<evidence type="ECO:0000256" key="5">
    <source>
        <dbReference type="SAM" id="MobiDB-lite"/>
    </source>
</evidence>
<feature type="transmembrane region" description="Helical" evidence="6">
    <location>
        <begin position="410"/>
        <end position="435"/>
    </location>
</feature>
<feature type="region of interest" description="Disordered" evidence="5">
    <location>
        <begin position="473"/>
        <end position="494"/>
    </location>
</feature>
<feature type="transmembrane region" description="Helical" evidence="6">
    <location>
        <begin position="379"/>
        <end position="398"/>
    </location>
</feature>
<dbReference type="GO" id="GO:0005886">
    <property type="term" value="C:plasma membrane"/>
    <property type="evidence" value="ECO:0007669"/>
    <property type="project" value="UniProtKB-SubCell"/>
</dbReference>
<dbReference type="PIRSF" id="PIRSF005690">
    <property type="entry name" value="GerBA"/>
    <property type="match status" value="1"/>
</dbReference>
<comment type="similarity">
    <text evidence="2 4">Belongs to the GerABKA family.</text>
</comment>
<dbReference type="PANTHER" id="PTHR22550:SF5">
    <property type="entry name" value="LEUCINE ZIPPER PROTEIN 4"/>
    <property type="match status" value="1"/>
</dbReference>
<evidence type="ECO:0000256" key="4">
    <source>
        <dbReference type="PIRNR" id="PIRNR005690"/>
    </source>
</evidence>
<gene>
    <name evidence="7" type="ORF">FZC85_15675</name>
</gene>
<feature type="transmembrane region" description="Helical" evidence="6">
    <location>
        <begin position="313"/>
        <end position="342"/>
    </location>
</feature>